<dbReference type="Proteomes" id="UP000218965">
    <property type="component" value="Chromosome"/>
</dbReference>
<reference evidence="2" key="1">
    <citation type="submission" date="2015-12" db="EMBL/GenBank/DDBJ databases">
        <authorList>
            <person name="Shamseldin A."/>
            <person name="Moawad H."/>
            <person name="Abd El-Rahim W.M."/>
            <person name="Sadowsky M.J."/>
        </authorList>
    </citation>
    <scope>NUCLEOTIDE SEQUENCE [LARGE SCALE GENOMIC DNA]</scope>
    <source>
        <strain evidence="2">JAM AC0309</strain>
    </source>
</reference>
<reference evidence="1 2" key="2">
    <citation type="submission" date="2016-01" db="EMBL/GenBank/DDBJ databases">
        <title>Microcella alkaliphila JAM AC0309 whole genome shotgun sequence.</title>
        <authorList>
            <person name="Kurata A."/>
            <person name="Hirose Y."/>
            <person name="Kishimoto N."/>
            <person name="Kobayashi T."/>
        </authorList>
    </citation>
    <scope>NUCLEOTIDE SEQUENCE [LARGE SCALE GENOMIC DNA]</scope>
    <source>
        <strain evidence="1 2">JAM AC0309</strain>
    </source>
</reference>
<dbReference type="AlphaFoldDB" id="A0A0U4NTI7"/>
<name>A0A0U4NTI7_9MICO</name>
<dbReference type="KEGG" id="malk:MalAC0309_0800"/>
<protein>
    <submittedName>
        <fullName evidence="1">Uncharacterized protein</fullName>
    </submittedName>
</protein>
<gene>
    <name evidence="1" type="ORF">MalAC0309_0800</name>
</gene>
<evidence type="ECO:0000313" key="1">
    <source>
        <dbReference type="EMBL" id="BAU31667.1"/>
    </source>
</evidence>
<dbReference type="EMBL" id="AP017315">
    <property type="protein sequence ID" value="BAU31667.1"/>
    <property type="molecule type" value="Genomic_DNA"/>
</dbReference>
<accession>A0A0U4NTI7</accession>
<organism evidence="1 2">
    <name type="scientific">Microcella alkaliphila</name>
    <dbReference type="NCBI Taxonomy" id="279828"/>
    <lineage>
        <taxon>Bacteria</taxon>
        <taxon>Bacillati</taxon>
        <taxon>Actinomycetota</taxon>
        <taxon>Actinomycetes</taxon>
        <taxon>Micrococcales</taxon>
        <taxon>Microbacteriaceae</taxon>
        <taxon>Microcella</taxon>
    </lineage>
</organism>
<sequence length="249" mass="26689">MIEVDAITVSTSAADDLAYRALADICEITSSHNVRVVGGQMVNLLLTAFPVRQAVPRRTADAAIETALAISGDAHHLLTRAGYEAQDGNSYTKGERQIDLLVPSRTGRFGTEQLGGRGFDAAPGLNVALAADPITLQTSVTLTDGQVLKFSARVPTVEFAIVIKTGSYDSRRADRDLIDLHNLLWIVQSHPPAMIGGWKLDQAQRGARLDTQRALVGVAKSLSARSTRDGAQRISPELLVDIPQVAWVG</sequence>
<proteinExistence type="predicted"/>
<evidence type="ECO:0000313" key="2">
    <source>
        <dbReference type="Proteomes" id="UP000218965"/>
    </source>
</evidence>